<dbReference type="CDD" id="cd00156">
    <property type="entry name" value="REC"/>
    <property type="match status" value="1"/>
</dbReference>
<feature type="modified residue" description="4-aspartylphosphate" evidence="2">
    <location>
        <position position="55"/>
    </location>
</feature>
<dbReference type="InterPro" id="IPR050595">
    <property type="entry name" value="Bact_response_regulator"/>
</dbReference>
<dbReference type="EMBL" id="OJIN01000046">
    <property type="protein sequence ID" value="SPD72596.1"/>
    <property type="molecule type" value="Genomic_DNA"/>
</dbReference>
<reference evidence="4" key="1">
    <citation type="submission" date="2018-01" db="EMBL/GenBank/DDBJ databases">
        <authorList>
            <person name="Regsiter A."/>
            <person name="William W."/>
        </authorList>
    </citation>
    <scope>NUCLEOTIDE SEQUENCE</scope>
    <source>
        <strain evidence="4">TRIP AH-1</strain>
    </source>
</reference>
<accession>A0A445MT09</accession>
<dbReference type="PANTHER" id="PTHR44591:SF3">
    <property type="entry name" value="RESPONSE REGULATORY DOMAIN-CONTAINING PROTEIN"/>
    <property type="match status" value="1"/>
</dbReference>
<dbReference type="GO" id="GO:0000160">
    <property type="term" value="P:phosphorelay signal transduction system"/>
    <property type="evidence" value="ECO:0007669"/>
    <property type="project" value="InterPro"/>
</dbReference>
<dbReference type="PROSITE" id="PS50110">
    <property type="entry name" value="RESPONSE_REGULATORY"/>
    <property type="match status" value="1"/>
</dbReference>
<dbReference type="Gene3D" id="3.40.50.2300">
    <property type="match status" value="1"/>
</dbReference>
<evidence type="ECO:0000256" key="2">
    <source>
        <dbReference type="PROSITE-ProRule" id="PRU00169"/>
    </source>
</evidence>
<protein>
    <recommendedName>
        <fullName evidence="3">Response regulatory domain-containing protein</fullName>
    </recommendedName>
</protein>
<evidence type="ECO:0000259" key="3">
    <source>
        <dbReference type="PROSITE" id="PS50110"/>
    </source>
</evidence>
<gene>
    <name evidence="4" type="ORF">PITCH_A140076</name>
</gene>
<dbReference type="PANTHER" id="PTHR44591">
    <property type="entry name" value="STRESS RESPONSE REGULATOR PROTEIN 1"/>
    <property type="match status" value="1"/>
</dbReference>
<dbReference type="InterPro" id="IPR001789">
    <property type="entry name" value="Sig_transdc_resp-reg_receiver"/>
</dbReference>
<organism evidence="4">
    <name type="scientific">uncultured Desulfobacterium sp</name>
    <dbReference type="NCBI Taxonomy" id="201089"/>
    <lineage>
        <taxon>Bacteria</taxon>
        <taxon>Pseudomonadati</taxon>
        <taxon>Thermodesulfobacteriota</taxon>
        <taxon>Desulfobacteria</taxon>
        <taxon>Desulfobacterales</taxon>
        <taxon>Desulfobacteriaceae</taxon>
        <taxon>Desulfobacterium</taxon>
        <taxon>environmental samples</taxon>
    </lineage>
</organism>
<dbReference type="Pfam" id="PF00072">
    <property type="entry name" value="Response_reg"/>
    <property type="match status" value="1"/>
</dbReference>
<dbReference type="SUPFAM" id="SSF52172">
    <property type="entry name" value="CheY-like"/>
    <property type="match status" value="1"/>
</dbReference>
<evidence type="ECO:0000256" key="1">
    <source>
        <dbReference type="ARBA" id="ARBA00022553"/>
    </source>
</evidence>
<proteinExistence type="predicted"/>
<dbReference type="InterPro" id="IPR011006">
    <property type="entry name" value="CheY-like_superfamily"/>
</dbReference>
<feature type="domain" description="Response regulatory" evidence="3">
    <location>
        <begin position="6"/>
        <end position="119"/>
    </location>
</feature>
<evidence type="ECO:0000313" key="4">
    <source>
        <dbReference type="EMBL" id="SPD72596.1"/>
    </source>
</evidence>
<dbReference type="SMART" id="SM00448">
    <property type="entry name" value="REC"/>
    <property type="match status" value="1"/>
</dbReference>
<dbReference type="AlphaFoldDB" id="A0A445MT09"/>
<keyword evidence="1 2" id="KW-0597">Phosphoprotein</keyword>
<sequence>MKEAISVMVLDDEPIVGERLRPVLEKEGFQVETFTESQKALERLEEKKFHVLVTDLKMSGPSGLDVLRYLKEHQLDTQAILITGYPTMERFREAEYLNAVFVTKPFKMEQVVKLVGEAAKKF</sequence>
<name>A0A445MT09_9BACT</name>